<gene>
    <name evidence="4" type="ORF">G3A44_19655</name>
</gene>
<dbReference type="InterPro" id="IPR013783">
    <property type="entry name" value="Ig-like_fold"/>
</dbReference>
<dbReference type="InterPro" id="IPR011050">
    <property type="entry name" value="Pectin_lyase_fold/virulence"/>
</dbReference>
<keyword evidence="5" id="KW-1185">Reference proteome</keyword>
<dbReference type="EMBL" id="JAAGOH010000035">
    <property type="protein sequence ID" value="NDY93410.1"/>
    <property type="molecule type" value="Genomic_DNA"/>
</dbReference>
<feature type="compositionally biased region" description="Basic and acidic residues" evidence="1">
    <location>
        <begin position="82"/>
        <end position="94"/>
    </location>
</feature>
<sequence>MRSLPRFLLPLGLALAGGLASTACSGGGGTPDAVSKPAIQAVIAAHRLTGPAPLAVSFHGLQSSSPRVGTPFRDLQYTWDFGDTRNGEDPDGGRWQHGRPGPDGQRPSKNVGHGPLAGHVYQQPGTYEATLTVWDGTESHQSKVSIVVQDPDTVYAGTKTVVVAASGVPAASAAGVPTGARRLKATSMDGSSADGTPSICSLLTDDTRVLLKRGERYLITDSCSTSASNLQLGAWGDRSLPAPEIYFDPKVAKPAGACPHNGIYCNYGAVVVTGSQVTLMDLRGTGNTALLKDDAVFTARMVTGGSESLLLLRLQADGLSSLGTLSGRNLIVQDSAARHLIGGLGNVGLWAAATASDASKGYNGPANATGMRVMGNLLADAVGIEHNIRTQGMSQALYAHNSLAKANPTKALLTARGDPAGNGKTSGGQVTQHIQISDNVLGLAPDGALAGSGLVHAGPENRGSNEPIESVLFERNVHVVPGTDTSFAGGMTFLTGLVSRDMVVRNSIFIGRQAGSGAALSTGPAIHANVQYGNTAYGVPAPSSAYIQNNTSVSSELSQTFFSADNAAKAADAPSGVVLQNNLFWAPNAVKTGFGNTGDGHVVYVGSPDPVVLMQTNTLEKAVVGSLIKDYKTSPWTTAPTAPTWDNLSASLASLKPAASSYAIGNGTPVAASTSGPPPVLEDFYGQRRTGTSTSLGALQP</sequence>
<dbReference type="Pfam" id="PF00801">
    <property type="entry name" value="PKD"/>
    <property type="match status" value="1"/>
</dbReference>
<keyword evidence="2" id="KW-0732">Signal</keyword>
<dbReference type="SMART" id="SM00089">
    <property type="entry name" value="PKD"/>
    <property type="match status" value="1"/>
</dbReference>
<dbReference type="SUPFAM" id="SSF51126">
    <property type="entry name" value="Pectin lyase-like"/>
    <property type="match status" value="1"/>
</dbReference>
<feature type="chain" id="PRO_5028929577" description="PKD domain-containing protein" evidence="2">
    <location>
        <begin position="26"/>
        <end position="701"/>
    </location>
</feature>
<reference evidence="4 5" key="1">
    <citation type="submission" date="2020-02" db="EMBL/GenBank/DDBJ databases">
        <title>Ideonella bacterium strain TBM-1.</title>
        <authorList>
            <person name="Chen W.-M."/>
        </authorList>
    </citation>
    <scope>NUCLEOTIDE SEQUENCE [LARGE SCALE GENOMIC DNA]</scope>
    <source>
        <strain evidence="4 5">TBM-1</strain>
    </source>
</reference>
<feature type="region of interest" description="Disordered" evidence="1">
    <location>
        <begin position="668"/>
        <end position="701"/>
    </location>
</feature>
<evidence type="ECO:0000313" key="5">
    <source>
        <dbReference type="Proteomes" id="UP000484255"/>
    </source>
</evidence>
<feature type="compositionally biased region" description="Polar residues" evidence="1">
    <location>
        <begin position="689"/>
        <end position="701"/>
    </location>
</feature>
<dbReference type="InterPro" id="IPR000601">
    <property type="entry name" value="PKD_dom"/>
</dbReference>
<evidence type="ECO:0000313" key="4">
    <source>
        <dbReference type="EMBL" id="NDY93410.1"/>
    </source>
</evidence>
<evidence type="ECO:0000256" key="1">
    <source>
        <dbReference type="SAM" id="MobiDB-lite"/>
    </source>
</evidence>
<dbReference type="PROSITE" id="PS50093">
    <property type="entry name" value="PKD"/>
    <property type="match status" value="1"/>
</dbReference>
<dbReference type="CDD" id="cd00146">
    <property type="entry name" value="PKD"/>
    <property type="match status" value="1"/>
</dbReference>
<dbReference type="InterPro" id="IPR022409">
    <property type="entry name" value="PKD/Chitinase_dom"/>
</dbReference>
<accession>A0A7C9PKJ5</accession>
<name>A0A7C9PKJ5_9BURK</name>
<dbReference type="InterPro" id="IPR035986">
    <property type="entry name" value="PKD_dom_sf"/>
</dbReference>
<dbReference type="SUPFAM" id="SSF49299">
    <property type="entry name" value="PKD domain"/>
    <property type="match status" value="1"/>
</dbReference>
<dbReference type="RefSeq" id="WP_163459446.1">
    <property type="nucleotide sequence ID" value="NZ_JAAGOH010000035.1"/>
</dbReference>
<proteinExistence type="predicted"/>
<dbReference type="PROSITE" id="PS51257">
    <property type="entry name" value="PROKAR_LIPOPROTEIN"/>
    <property type="match status" value="1"/>
</dbReference>
<organism evidence="4 5">
    <name type="scientific">Ideonella livida</name>
    <dbReference type="NCBI Taxonomy" id="2707176"/>
    <lineage>
        <taxon>Bacteria</taxon>
        <taxon>Pseudomonadati</taxon>
        <taxon>Pseudomonadota</taxon>
        <taxon>Betaproteobacteria</taxon>
        <taxon>Burkholderiales</taxon>
        <taxon>Sphaerotilaceae</taxon>
        <taxon>Ideonella</taxon>
    </lineage>
</organism>
<feature type="signal peptide" evidence="2">
    <location>
        <begin position="1"/>
        <end position="25"/>
    </location>
</feature>
<dbReference type="Gene3D" id="2.60.40.10">
    <property type="entry name" value="Immunoglobulins"/>
    <property type="match status" value="1"/>
</dbReference>
<dbReference type="AlphaFoldDB" id="A0A7C9PKJ5"/>
<evidence type="ECO:0000256" key="2">
    <source>
        <dbReference type="SAM" id="SignalP"/>
    </source>
</evidence>
<comment type="caution">
    <text evidence="4">The sequence shown here is derived from an EMBL/GenBank/DDBJ whole genome shotgun (WGS) entry which is preliminary data.</text>
</comment>
<feature type="domain" description="PKD" evidence="3">
    <location>
        <begin position="39"/>
        <end position="149"/>
    </location>
</feature>
<feature type="region of interest" description="Disordered" evidence="1">
    <location>
        <begin position="79"/>
        <end position="121"/>
    </location>
</feature>
<dbReference type="Proteomes" id="UP000484255">
    <property type="component" value="Unassembled WGS sequence"/>
</dbReference>
<protein>
    <recommendedName>
        <fullName evidence="3">PKD domain-containing protein</fullName>
    </recommendedName>
</protein>
<evidence type="ECO:0000259" key="3">
    <source>
        <dbReference type="PROSITE" id="PS50093"/>
    </source>
</evidence>